<accession>A0AAE0Y4H7</accession>
<reference evidence="1" key="1">
    <citation type="journal article" date="2023" name="G3 (Bethesda)">
        <title>A reference genome for the long-term kleptoplast-retaining sea slug Elysia crispata morphotype clarki.</title>
        <authorList>
            <person name="Eastman K.E."/>
            <person name="Pendleton A.L."/>
            <person name="Shaikh M.A."/>
            <person name="Suttiyut T."/>
            <person name="Ogas R."/>
            <person name="Tomko P."/>
            <person name="Gavelis G."/>
            <person name="Widhalm J.R."/>
            <person name="Wisecaver J.H."/>
        </authorList>
    </citation>
    <scope>NUCLEOTIDE SEQUENCE</scope>
    <source>
        <strain evidence="1">ECLA1</strain>
    </source>
</reference>
<dbReference type="AlphaFoldDB" id="A0AAE0Y4H7"/>
<keyword evidence="2" id="KW-1185">Reference proteome</keyword>
<proteinExistence type="predicted"/>
<dbReference type="EMBL" id="JAWDGP010006957">
    <property type="protein sequence ID" value="KAK3732495.1"/>
    <property type="molecule type" value="Genomic_DNA"/>
</dbReference>
<comment type="caution">
    <text evidence="1">The sequence shown here is derived from an EMBL/GenBank/DDBJ whole genome shotgun (WGS) entry which is preliminary data.</text>
</comment>
<evidence type="ECO:0000313" key="2">
    <source>
        <dbReference type="Proteomes" id="UP001283361"/>
    </source>
</evidence>
<protein>
    <submittedName>
        <fullName evidence="1">Uncharacterized protein</fullName>
    </submittedName>
</protein>
<name>A0AAE0Y4H7_9GAST</name>
<gene>
    <name evidence="1" type="ORF">RRG08_030695</name>
</gene>
<sequence length="67" mass="7767">MLYPRDMEWKHINSASGHRVDMEWKHINSASGHRVDMEWKLLIVRRATELNPPASSEALSLKPIEAE</sequence>
<evidence type="ECO:0000313" key="1">
    <source>
        <dbReference type="EMBL" id="KAK3732495.1"/>
    </source>
</evidence>
<dbReference type="Proteomes" id="UP001283361">
    <property type="component" value="Unassembled WGS sequence"/>
</dbReference>
<organism evidence="1 2">
    <name type="scientific">Elysia crispata</name>
    <name type="common">lettuce slug</name>
    <dbReference type="NCBI Taxonomy" id="231223"/>
    <lineage>
        <taxon>Eukaryota</taxon>
        <taxon>Metazoa</taxon>
        <taxon>Spiralia</taxon>
        <taxon>Lophotrochozoa</taxon>
        <taxon>Mollusca</taxon>
        <taxon>Gastropoda</taxon>
        <taxon>Heterobranchia</taxon>
        <taxon>Euthyneura</taxon>
        <taxon>Panpulmonata</taxon>
        <taxon>Sacoglossa</taxon>
        <taxon>Placobranchoidea</taxon>
        <taxon>Plakobranchidae</taxon>
        <taxon>Elysia</taxon>
    </lineage>
</organism>